<dbReference type="GO" id="GO:0034976">
    <property type="term" value="P:response to endoplasmic reticulum stress"/>
    <property type="evidence" value="ECO:0007669"/>
    <property type="project" value="InterPro"/>
</dbReference>
<dbReference type="PANTHER" id="PTHR46034">
    <property type="match status" value="1"/>
</dbReference>
<proteinExistence type="predicted"/>
<dbReference type="InterPro" id="IPR044832">
    <property type="entry name" value="NRP-like"/>
</dbReference>
<evidence type="ECO:0000313" key="4">
    <source>
        <dbReference type="Proteomes" id="UP000275267"/>
    </source>
</evidence>
<dbReference type="AlphaFoldDB" id="A0A3L6RYE8"/>
<gene>
    <name evidence="3" type="ORF">C2845_PM09G04380</name>
</gene>
<dbReference type="PANTHER" id="PTHR46034:SF18">
    <property type="entry name" value="DCD DOMAIN-CONTAINING PROTEIN"/>
    <property type="match status" value="1"/>
</dbReference>
<dbReference type="PROSITE" id="PS51222">
    <property type="entry name" value="DCD"/>
    <property type="match status" value="1"/>
</dbReference>
<comment type="caution">
    <text evidence="3">The sequence shown here is derived from an EMBL/GenBank/DDBJ whole genome shotgun (WGS) entry which is preliminary data.</text>
</comment>
<dbReference type="SMART" id="SM00767">
    <property type="entry name" value="DCD"/>
    <property type="match status" value="1"/>
</dbReference>
<reference evidence="4" key="1">
    <citation type="journal article" date="2019" name="Nat. Commun.">
        <title>The genome of broomcorn millet.</title>
        <authorList>
            <person name="Zou C."/>
            <person name="Miki D."/>
            <person name="Li D."/>
            <person name="Tang Q."/>
            <person name="Xiao L."/>
            <person name="Rajput S."/>
            <person name="Deng P."/>
            <person name="Jia W."/>
            <person name="Huang R."/>
            <person name="Zhang M."/>
            <person name="Sun Y."/>
            <person name="Hu J."/>
            <person name="Fu X."/>
            <person name="Schnable P.S."/>
            <person name="Li F."/>
            <person name="Zhang H."/>
            <person name="Feng B."/>
            <person name="Zhu X."/>
            <person name="Liu R."/>
            <person name="Schnable J.C."/>
            <person name="Zhu J.-K."/>
            <person name="Zhang H."/>
        </authorList>
    </citation>
    <scope>NUCLEOTIDE SEQUENCE [LARGE SCALE GENOMIC DNA]</scope>
</reference>
<accession>A0A3L6RYE8</accession>
<dbReference type="STRING" id="4540.A0A3L6RYE8"/>
<evidence type="ECO:0000313" key="3">
    <source>
        <dbReference type="EMBL" id="RLN12004.1"/>
    </source>
</evidence>
<feature type="domain" description="DCD" evidence="2">
    <location>
        <begin position="127"/>
        <end position="257"/>
    </location>
</feature>
<feature type="compositionally biased region" description="Polar residues" evidence="1">
    <location>
        <begin position="549"/>
        <end position="558"/>
    </location>
</feature>
<name>A0A3L6RYE8_PANMI</name>
<feature type="compositionally biased region" description="Basic and acidic residues" evidence="1">
    <location>
        <begin position="523"/>
        <end position="532"/>
    </location>
</feature>
<feature type="region of interest" description="Disordered" evidence="1">
    <location>
        <begin position="512"/>
        <end position="558"/>
    </location>
</feature>
<dbReference type="Pfam" id="PF10539">
    <property type="entry name" value="Dev_Cell_Death"/>
    <property type="match status" value="1"/>
</dbReference>
<sequence>MESDSAAAVEWRREERDAAGRIQKMEVEKEARDKGKFWRGGAQVEQEKAADDGVRGDGFRWEEGGEIGWKGRMQGHQRRPVAAGHRPFWRPRGGGVSGRGGKGGGFQFHRCPWNLHHHKLDISNKPEVYGGAIIICNHVTKRQFFEQKHFALPGYAATFIKKIRAGMLLFLFEHEERKLYGVFEATSDGALNILPDSCASLCKFRPAQVLFRRVWFCKPLTEAEFSDAIKGNCLQPQRSFFGISYQQVLDLVDLFTSRMIRLQPYQKPKSRVLQDYKISLARTGWEFSLYTHSNASFSRSSSMFCNNRTSLPNRPFMYAKHNGKHPAYKHEPPLHPWNKHAVFKAQDILEKSKPDDADYIPLELDGCNSDSDANQSTLMGAVSFHSTMESNISCENQVPKSFNRKHNEDDRCCPPVLNQRFISESETGQNSVFAHIMKESKSESQAKGCKRKAIVQLDELSDVLSPMRACSVAKRVSFSCGGNGVSVTSDKASHRPTLSELQQNREAVVKERKEQIGFSPRDIQSKERDASAKRSKLMRPSFAERLRNQHAQSRARNSNLQVSGIKLTSTLLTDED</sequence>
<organism evidence="3 4">
    <name type="scientific">Panicum miliaceum</name>
    <name type="common">Proso millet</name>
    <name type="synonym">Broomcorn millet</name>
    <dbReference type="NCBI Taxonomy" id="4540"/>
    <lineage>
        <taxon>Eukaryota</taxon>
        <taxon>Viridiplantae</taxon>
        <taxon>Streptophyta</taxon>
        <taxon>Embryophyta</taxon>
        <taxon>Tracheophyta</taxon>
        <taxon>Spermatophyta</taxon>
        <taxon>Magnoliopsida</taxon>
        <taxon>Liliopsida</taxon>
        <taxon>Poales</taxon>
        <taxon>Poaceae</taxon>
        <taxon>PACMAD clade</taxon>
        <taxon>Panicoideae</taxon>
        <taxon>Panicodae</taxon>
        <taxon>Paniceae</taxon>
        <taxon>Panicinae</taxon>
        <taxon>Panicum</taxon>
        <taxon>Panicum sect. Panicum</taxon>
    </lineage>
</organism>
<protein>
    <recommendedName>
        <fullName evidence="2">DCD domain-containing protein</fullName>
    </recommendedName>
</protein>
<dbReference type="Proteomes" id="UP000275267">
    <property type="component" value="Unassembled WGS sequence"/>
</dbReference>
<evidence type="ECO:0000256" key="1">
    <source>
        <dbReference type="SAM" id="MobiDB-lite"/>
    </source>
</evidence>
<dbReference type="InterPro" id="IPR013989">
    <property type="entry name" value="Dev_and_cell_death_domain"/>
</dbReference>
<keyword evidence="4" id="KW-1185">Reference proteome</keyword>
<dbReference type="EMBL" id="PQIB02000006">
    <property type="protein sequence ID" value="RLN12004.1"/>
    <property type="molecule type" value="Genomic_DNA"/>
</dbReference>
<evidence type="ECO:0000259" key="2">
    <source>
        <dbReference type="PROSITE" id="PS51222"/>
    </source>
</evidence>
<dbReference type="OrthoDB" id="1928633at2759"/>
<feature type="region of interest" description="Disordered" evidence="1">
    <location>
        <begin position="72"/>
        <end position="96"/>
    </location>
</feature>